<sequence length="57" mass="6610">MPSHDEPERYRAISIIETGMRGYRTIIRLDNKQIVSEVLAGTVTRGTFRVARRYRAT</sequence>
<accession>D2BWG6</accession>
<evidence type="ECO:0000313" key="2">
    <source>
        <dbReference type="Proteomes" id="UP000001446"/>
    </source>
</evidence>
<evidence type="ECO:0000313" key="1">
    <source>
        <dbReference type="EMBL" id="ACZ78319.1"/>
    </source>
</evidence>
<name>D2BWG6_DICZ5</name>
<proteinExistence type="predicted"/>
<dbReference type="KEGG" id="ddc:Dd586_3489"/>
<dbReference type="AlphaFoldDB" id="D2BWG6"/>
<protein>
    <submittedName>
        <fullName evidence="1">Uncharacterized protein</fullName>
    </submittedName>
</protein>
<dbReference type="Proteomes" id="UP000001446">
    <property type="component" value="Chromosome"/>
</dbReference>
<keyword evidence="2" id="KW-1185">Reference proteome</keyword>
<reference evidence="1" key="1">
    <citation type="submission" date="2009-12" db="EMBL/GenBank/DDBJ databases">
        <title>Complete sequence of Dickeya dadantii Ech586.</title>
        <authorList>
            <consortium name="US DOE Joint Genome Institute"/>
            <person name="Lucas S."/>
            <person name="Copeland A."/>
            <person name="Lapidus A."/>
            <person name="Glavina del Rio T."/>
            <person name="Tice H."/>
            <person name="Bruce D."/>
            <person name="Goodwin L."/>
            <person name="Pitluck S."/>
            <person name="Munk A.C."/>
            <person name="Brettin T."/>
            <person name="Detter J.C."/>
            <person name="Han C."/>
            <person name="Tapia R."/>
            <person name="Larimer F."/>
            <person name="Land M."/>
            <person name="Hauser L."/>
            <person name="Kyrpides N."/>
            <person name="Mikhailova N."/>
            <person name="Balakrishnan V."/>
            <person name="Glasner J."/>
            <person name="Perna N.T."/>
        </authorList>
    </citation>
    <scope>NUCLEOTIDE SEQUENCE [LARGE SCALE GENOMIC DNA]</scope>
    <source>
        <strain evidence="1">Ech586</strain>
    </source>
</reference>
<organism evidence="1 2">
    <name type="scientific">Dickeya zeae (strain Ech586)</name>
    <name type="common">Dickeya dadantii (strain Ech586)</name>
    <dbReference type="NCBI Taxonomy" id="590409"/>
    <lineage>
        <taxon>Bacteria</taxon>
        <taxon>Pseudomonadati</taxon>
        <taxon>Pseudomonadota</taxon>
        <taxon>Gammaproteobacteria</taxon>
        <taxon>Enterobacterales</taxon>
        <taxon>Pectobacteriaceae</taxon>
        <taxon>Dickeya</taxon>
        <taxon>Dickeya parazeae</taxon>
    </lineage>
</organism>
<gene>
    <name evidence="1" type="ordered locus">Dd586_3489</name>
</gene>
<dbReference type="EMBL" id="CP001836">
    <property type="protein sequence ID" value="ACZ78319.1"/>
    <property type="molecule type" value="Genomic_DNA"/>
</dbReference>
<dbReference type="HOGENOM" id="CLU_2989347_0_0_6"/>